<dbReference type="PRINTS" id="PR00037">
    <property type="entry name" value="HTHLACR"/>
</dbReference>
<name>A0A9X2V1U4_9BACT</name>
<dbReference type="Pfam" id="PF08220">
    <property type="entry name" value="HTH_DeoR"/>
    <property type="match status" value="1"/>
</dbReference>
<dbReference type="EMBL" id="JANUBL010000001">
    <property type="protein sequence ID" value="MCS4119684.1"/>
    <property type="molecule type" value="Genomic_DNA"/>
</dbReference>
<dbReference type="SMART" id="SM01134">
    <property type="entry name" value="DeoRC"/>
    <property type="match status" value="1"/>
</dbReference>
<sequence length="257" mass="28262">MASLDPAERRSYVLDQLDEKGHVSVQDLGNELDVSDVTIRKDLQFLEDQNLVIRTHGGALSADRFAYDVPFEKKAQRQKEEKRRIGKKAAQMVTDQDTVILDSGTTTLQVLRGLKNREVEDLTVSTNSIHIALETVGISAIEVLLLGGSVRSKSASVVGPYAEQMLRDHAFSKLFLAGDGLDFGHGLTTTDDQEAHLNQLMIESADQTIAVVDSSKFGRRGLCRICKTEAIDVLITDATPDDTDQRLAEQNIRVVVA</sequence>
<dbReference type="PROSITE" id="PS51000">
    <property type="entry name" value="HTH_DEOR_2"/>
    <property type="match status" value="1"/>
</dbReference>
<accession>A0A9X2V1U4</accession>
<dbReference type="PANTHER" id="PTHR30363">
    <property type="entry name" value="HTH-TYPE TRANSCRIPTIONAL REGULATOR SRLR-RELATED"/>
    <property type="match status" value="1"/>
</dbReference>
<protein>
    <submittedName>
        <fullName evidence="7">DeoR family transcriptional regulator of aga operon</fullName>
    </submittedName>
</protein>
<dbReference type="GO" id="GO:0003700">
    <property type="term" value="F:DNA-binding transcription factor activity"/>
    <property type="evidence" value="ECO:0007669"/>
    <property type="project" value="InterPro"/>
</dbReference>
<organism evidence="7 8">
    <name type="scientific">Salinibacter ruber</name>
    <dbReference type="NCBI Taxonomy" id="146919"/>
    <lineage>
        <taxon>Bacteria</taxon>
        <taxon>Pseudomonadati</taxon>
        <taxon>Rhodothermota</taxon>
        <taxon>Rhodothermia</taxon>
        <taxon>Rhodothermales</taxon>
        <taxon>Salinibacteraceae</taxon>
        <taxon>Salinibacter</taxon>
    </lineage>
</organism>
<keyword evidence="2" id="KW-0238">DNA-binding</keyword>
<dbReference type="SUPFAM" id="SSF46785">
    <property type="entry name" value="Winged helix' DNA-binding domain"/>
    <property type="match status" value="1"/>
</dbReference>
<evidence type="ECO:0000313" key="6">
    <source>
        <dbReference type="EMBL" id="MCS3951398.1"/>
    </source>
</evidence>
<dbReference type="PROSITE" id="PS00894">
    <property type="entry name" value="HTH_DEOR_1"/>
    <property type="match status" value="1"/>
</dbReference>
<keyword evidence="1" id="KW-0805">Transcription regulation</keyword>
<dbReference type="AlphaFoldDB" id="A0A9X2V1U4"/>
<evidence type="ECO:0000256" key="2">
    <source>
        <dbReference type="ARBA" id="ARBA00023125"/>
    </source>
</evidence>
<evidence type="ECO:0000259" key="4">
    <source>
        <dbReference type="PROSITE" id="PS51000"/>
    </source>
</evidence>
<comment type="caution">
    <text evidence="7">The sequence shown here is derived from an EMBL/GenBank/DDBJ whole genome shotgun (WGS) entry which is preliminary data.</text>
</comment>
<dbReference type="InterPro" id="IPR050313">
    <property type="entry name" value="Carb_Metab_HTH_regulators"/>
</dbReference>
<evidence type="ECO:0000313" key="5">
    <source>
        <dbReference type="EMBL" id="MCS3708430.1"/>
    </source>
</evidence>
<feature type="domain" description="HTH deoR-type" evidence="4">
    <location>
        <begin position="6"/>
        <end position="61"/>
    </location>
</feature>
<dbReference type="InterPro" id="IPR018356">
    <property type="entry name" value="Tscrpt_reg_HTH_DeoR_CS"/>
</dbReference>
<dbReference type="Proteomes" id="UP001155057">
    <property type="component" value="Unassembled WGS sequence"/>
</dbReference>
<evidence type="ECO:0000256" key="1">
    <source>
        <dbReference type="ARBA" id="ARBA00023015"/>
    </source>
</evidence>
<dbReference type="SUPFAM" id="SSF100950">
    <property type="entry name" value="NagB/RpiA/CoA transferase-like"/>
    <property type="match status" value="1"/>
</dbReference>
<gene>
    <name evidence="7" type="ORF">GGP45_000002</name>
    <name evidence="5" type="ORF">GGP61_000017</name>
    <name evidence="6" type="ORF">GGP83_001340</name>
</gene>
<dbReference type="EMBL" id="JANUAE010000001">
    <property type="protein sequence ID" value="MCS3708430.1"/>
    <property type="molecule type" value="Genomic_DNA"/>
</dbReference>
<keyword evidence="3" id="KW-0804">Transcription</keyword>
<dbReference type="GeneID" id="83728964"/>
<dbReference type="Proteomes" id="UP001155144">
    <property type="component" value="Unassembled WGS sequence"/>
</dbReference>
<evidence type="ECO:0000313" key="7">
    <source>
        <dbReference type="EMBL" id="MCS4119684.1"/>
    </source>
</evidence>
<dbReference type="SMART" id="SM00420">
    <property type="entry name" value="HTH_DEOR"/>
    <property type="match status" value="1"/>
</dbReference>
<dbReference type="GO" id="GO:0003677">
    <property type="term" value="F:DNA binding"/>
    <property type="evidence" value="ECO:0007669"/>
    <property type="project" value="UniProtKB-KW"/>
</dbReference>
<dbReference type="Gene3D" id="1.10.10.10">
    <property type="entry name" value="Winged helix-like DNA-binding domain superfamily/Winged helix DNA-binding domain"/>
    <property type="match status" value="1"/>
</dbReference>
<dbReference type="InterPro" id="IPR036388">
    <property type="entry name" value="WH-like_DNA-bd_sf"/>
</dbReference>
<dbReference type="Proteomes" id="UP001155010">
    <property type="component" value="Unassembled WGS sequence"/>
</dbReference>
<dbReference type="Pfam" id="PF00455">
    <property type="entry name" value="DeoRC"/>
    <property type="match status" value="1"/>
</dbReference>
<dbReference type="Gene3D" id="3.40.50.1360">
    <property type="match status" value="1"/>
</dbReference>
<evidence type="ECO:0000313" key="8">
    <source>
        <dbReference type="Proteomes" id="UP001155144"/>
    </source>
</evidence>
<dbReference type="InterPro" id="IPR014036">
    <property type="entry name" value="DeoR-like_C"/>
</dbReference>
<dbReference type="PANTHER" id="PTHR30363:SF44">
    <property type="entry name" value="AGA OPERON TRANSCRIPTIONAL REPRESSOR-RELATED"/>
    <property type="match status" value="1"/>
</dbReference>
<dbReference type="EMBL" id="JANUBB010000004">
    <property type="protein sequence ID" value="MCS3951398.1"/>
    <property type="molecule type" value="Genomic_DNA"/>
</dbReference>
<dbReference type="InterPro" id="IPR037171">
    <property type="entry name" value="NagB/RpiA_transferase-like"/>
</dbReference>
<dbReference type="RefSeq" id="WP_162890650.1">
    <property type="nucleotide sequence ID" value="NZ_CALTSF010000007.1"/>
</dbReference>
<dbReference type="InterPro" id="IPR036390">
    <property type="entry name" value="WH_DNA-bd_sf"/>
</dbReference>
<evidence type="ECO:0000256" key="3">
    <source>
        <dbReference type="ARBA" id="ARBA00023163"/>
    </source>
</evidence>
<dbReference type="InterPro" id="IPR001034">
    <property type="entry name" value="DeoR_HTH"/>
</dbReference>
<reference evidence="7" key="1">
    <citation type="submission" date="2022-08" db="EMBL/GenBank/DDBJ databases">
        <title>Genomic Encyclopedia of Type Strains, Phase V (KMG-V): Genome sequencing to study the core and pangenomes of soil and plant-associated prokaryotes.</title>
        <authorList>
            <person name="Whitman W."/>
        </authorList>
    </citation>
    <scope>NUCLEOTIDE SEQUENCE</scope>
    <source>
        <strain evidence="6">SP2017</strain>
        <strain evidence="7">SP3026</strain>
        <strain evidence="5">SP3049</strain>
    </source>
</reference>
<proteinExistence type="predicted"/>